<dbReference type="Proteomes" id="UP000830639">
    <property type="component" value="Chromosome"/>
</dbReference>
<dbReference type="SMART" id="SM00862">
    <property type="entry name" value="Trans_reg_C"/>
    <property type="match status" value="1"/>
</dbReference>
<dbReference type="PANTHER" id="PTHR48111:SF22">
    <property type="entry name" value="REGULATOR OF RPOS"/>
    <property type="match status" value="1"/>
</dbReference>
<keyword evidence="5" id="KW-0804">Transcription</keyword>
<dbReference type="SMART" id="SM00448">
    <property type="entry name" value="REC"/>
    <property type="match status" value="1"/>
</dbReference>
<evidence type="ECO:0000259" key="8">
    <source>
        <dbReference type="PROSITE" id="PS50110"/>
    </source>
</evidence>
<keyword evidence="3" id="KW-0805">Transcription regulation</keyword>
<gene>
    <name evidence="10" type="ORF">MY490_18885</name>
</gene>
<dbReference type="Gene3D" id="6.10.250.690">
    <property type="match status" value="1"/>
</dbReference>
<proteinExistence type="predicted"/>
<evidence type="ECO:0000256" key="3">
    <source>
        <dbReference type="ARBA" id="ARBA00023015"/>
    </source>
</evidence>
<dbReference type="RefSeq" id="WP_248267057.1">
    <property type="nucleotide sequence ID" value="NZ_CP096034.1"/>
</dbReference>
<dbReference type="PANTHER" id="PTHR48111">
    <property type="entry name" value="REGULATOR OF RPOS"/>
    <property type="match status" value="1"/>
</dbReference>
<dbReference type="InterPro" id="IPR001867">
    <property type="entry name" value="OmpR/PhoB-type_DNA-bd"/>
</dbReference>
<evidence type="ECO:0000256" key="4">
    <source>
        <dbReference type="ARBA" id="ARBA00023125"/>
    </source>
</evidence>
<dbReference type="InterPro" id="IPR011006">
    <property type="entry name" value="CheY-like_superfamily"/>
</dbReference>
<keyword evidence="1 6" id="KW-0597">Phosphoprotein</keyword>
<dbReference type="Pfam" id="PF00072">
    <property type="entry name" value="Response_reg"/>
    <property type="match status" value="1"/>
</dbReference>
<dbReference type="Gene3D" id="1.10.10.10">
    <property type="entry name" value="Winged helix-like DNA-binding domain superfamily/Winged helix DNA-binding domain"/>
    <property type="match status" value="1"/>
</dbReference>
<evidence type="ECO:0000313" key="10">
    <source>
        <dbReference type="EMBL" id="UPM53819.1"/>
    </source>
</evidence>
<dbReference type="EMBL" id="CP096034">
    <property type="protein sequence ID" value="UPM53819.1"/>
    <property type="molecule type" value="Genomic_DNA"/>
</dbReference>
<keyword evidence="11" id="KW-1185">Reference proteome</keyword>
<protein>
    <submittedName>
        <fullName evidence="10">Response regulator transcription factor</fullName>
    </submittedName>
</protein>
<name>A0ABY4JJ04_9BACI</name>
<dbReference type="CDD" id="cd17574">
    <property type="entry name" value="REC_OmpR"/>
    <property type="match status" value="1"/>
</dbReference>
<feature type="domain" description="Response regulatory" evidence="8">
    <location>
        <begin position="3"/>
        <end position="117"/>
    </location>
</feature>
<feature type="DNA-binding region" description="OmpR/PhoB-type" evidence="7">
    <location>
        <begin position="133"/>
        <end position="231"/>
    </location>
</feature>
<evidence type="ECO:0000259" key="9">
    <source>
        <dbReference type="PROSITE" id="PS51755"/>
    </source>
</evidence>
<dbReference type="Gene3D" id="3.40.50.2300">
    <property type="match status" value="1"/>
</dbReference>
<sequence length="232" mass="26771">MKKILIIEDEVNIARVLKLEIEYEGYEVLVEHNGKSGLESALSNNVDLILLDVMLPELSGIEVLRRIRKTNQFVPVILLTARDATHDKIIGLDYGANDYITKPFEIEEVLARIRSCLRSSNLVHEFKKSEDEDPILTIEDLVVNLEAREVKRDDKVISLTPKEYDLLVYLLTNQNKILTREGIITTVWGYEYEGETNVVDVYIRHLRKKIEEDFDVPLIRTIRGVGYTMRKG</sequence>
<dbReference type="PROSITE" id="PS51755">
    <property type="entry name" value="OMPR_PHOB"/>
    <property type="match status" value="1"/>
</dbReference>
<feature type="modified residue" description="4-aspartylphosphate" evidence="6">
    <location>
        <position position="52"/>
    </location>
</feature>
<reference evidence="10 11" key="1">
    <citation type="submission" date="2022-04" db="EMBL/GenBank/DDBJ databases">
        <title>Mechanism of arsenic methylation and mitigation arsenic toxicity by Bacillus sp. LH14 from an Arsenic-Contaminated Paddy Soil.</title>
        <authorList>
            <person name="Wang D."/>
        </authorList>
    </citation>
    <scope>NUCLEOTIDE SEQUENCE [LARGE SCALE GENOMIC DNA]</scope>
    <source>
        <strain evidence="10 11">LH14</strain>
    </source>
</reference>
<evidence type="ECO:0000256" key="6">
    <source>
        <dbReference type="PROSITE-ProRule" id="PRU00169"/>
    </source>
</evidence>
<evidence type="ECO:0000256" key="5">
    <source>
        <dbReference type="ARBA" id="ARBA00023163"/>
    </source>
</evidence>
<dbReference type="InterPro" id="IPR036388">
    <property type="entry name" value="WH-like_DNA-bd_sf"/>
</dbReference>
<dbReference type="PROSITE" id="PS50110">
    <property type="entry name" value="RESPONSE_REGULATORY"/>
    <property type="match status" value="1"/>
</dbReference>
<dbReference type="InterPro" id="IPR039420">
    <property type="entry name" value="WalR-like"/>
</dbReference>
<dbReference type="Pfam" id="PF00486">
    <property type="entry name" value="Trans_reg_C"/>
    <property type="match status" value="1"/>
</dbReference>
<dbReference type="InterPro" id="IPR001789">
    <property type="entry name" value="Sig_transdc_resp-reg_receiver"/>
</dbReference>
<feature type="domain" description="OmpR/PhoB-type" evidence="9">
    <location>
        <begin position="133"/>
        <end position="231"/>
    </location>
</feature>
<evidence type="ECO:0000313" key="11">
    <source>
        <dbReference type="Proteomes" id="UP000830639"/>
    </source>
</evidence>
<evidence type="ECO:0000256" key="2">
    <source>
        <dbReference type="ARBA" id="ARBA00023012"/>
    </source>
</evidence>
<dbReference type="CDD" id="cd00383">
    <property type="entry name" value="trans_reg_C"/>
    <property type="match status" value="1"/>
</dbReference>
<evidence type="ECO:0000256" key="1">
    <source>
        <dbReference type="ARBA" id="ARBA00022553"/>
    </source>
</evidence>
<evidence type="ECO:0000256" key="7">
    <source>
        <dbReference type="PROSITE-ProRule" id="PRU01091"/>
    </source>
</evidence>
<keyword evidence="2" id="KW-0902">Two-component regulatory system</keyword>
<accession>A0ABY4JJ04</accession>
<keyword evidence="4 7" id="KW-0238">DNA-binding</keyword>
<dbReference type="SUPFAM" id="SSF52172">
    <property type="entry name" value="CheY-like"/>
    <property type="match status" value="1"/>
</dbReference>
<organism evidence="10 11">
    <name type="scientific">Gottfriedia acidiceleris</name>
    <dbReference type="NCBI Taxonomy" id="371036"/>
    <lineage>
        <taxon>Bacteria</taxon>
        <taxon>Bacillati</taxon>
        <taxon>Bacillota</taxon>
        <taxon>Bacilli</taxon>
        <taxon>Bacillales</taxon>
        <taxon>Bacillaceae</taxon>
        <taxon>Gottfriedia</taxon>
    </lineage>
</organism>